<evidence type="ECO:0000313" key="2">
    <source>
        <dbReference type="Proteomes" id="UP000548867"/>
    </source>
</evidence>
<dbReference type="EMBL" id="JACIDX010000013">
    <property type="protein sequence ID" value="MBB3956390.1"/>
    <property type="molecule type" value="Genomic_DNA"/>
</dbReference>
<evidence type="ECO:0000313" key="1">
    <source>
        <dbReference type="EMBL" id="MBB3956390.1"/>
    </source>
</evidence>
<keyword evidence="2" id="KW-1185">Reference proteome</keyword>
<sequence>MADNRKSRRQDELTASPRCAHAGWSAIFLAELAATSNVTASAAKAGVSTRVVYDTRRHDAEFARAWRSALCEGYDALEMALLYRLRVGELKPPTGAKRASRSFDNATALRLLAAHRETVARERAIREEEDADAILASINAKLEKMRERWLAAKEAGAEAGTEAPDEQ</sequence>
<comment type="caution">
    <text evidence="1">The sequence shown here is derived from an EMBL/GenBank/DDBJ whole genome shotgun (WGS) entry which is preliminary data.</text>
</comment>
<protein>
    <submittedName>
        <fullName evidence="1">Transcriptional antiterminator Rof (Rho-off)</fullName>
    </submittedName>
</protein>
<dbReference type="RefSeq" id="WP_183627271.1">
    <property type="nucleotide sequence ID" value="NZ_JACIDX010000013.1"/>
</dbReference>
<organism evidence="1 2">
    <name type="scientific">Novosphingobium sediminicola</name>
    <dbReference type="NCBI Taxonomy" id="563162"/>
    <lineage>
        <taxon>Bacteria</taxon>
        <taxon>Pseudomonadati</taxon>
        <taxon>Pseudomonadota</taxon>
        <taxon>Alphaproteobacteria</taxon>
        <taxon>Sphingomonadales</taxon>
        <taxon>Sphingomonadaceae</taxon>
        <taxon>Novosphingobium</taxon>
    </lineage>
</organism>
<gene>
    <name evidence="1" type="ORF">GGR38_003353</name>
</gene>
<dbReference type="Proteomes" id="UP000548867">
    <property type="component" value="Unassembled WGS sequence"/>
</dbReference>
<name>A0A7W6CMD0_9SPHN</name>
<proteinExistence type="predicted"/>
<accession>A0A7W6CMD0</accession>
<dbReference type="AlphaFoldDB" id="A0A7W6CMD0"/>
<reference evidence="1 2" key="1">
    <citation type="submission" date="2020-08" db="EMBL/GenBank/DDBJ databases">
        <title>Genomic Encyclopedia of Type Strains, Phase IV (KMG-IV): sequencing the most valuable type-strain genomes for metagenomic binning, comparative biology and taxonomic classification.</title>
        <authorList>
            <person name="Goeker M."/>
        </authorList>
    </citation>
    <scope>NUCLEOTIDE SEQUENCE [LARGE SCALE GENOMIC DNA]</scope>
    <source>
        <strain evidence="1 2">DSM 27057</strain>
    </source>
</reference>